<dbReference type="PANTHER" id="PTHR47706">
    <property type="entry name" value="NMRA-LIKE FAMILY PROTEIN"/>
    <property type="match status" value="1"/>
</dbReference>
<feature type="domain" description="NmrA-like" evidence="3">
    <location>
        <begin position="4"/>
        <end position="240"/>
    </location>
</feature>
<dbReference type="PANTHER" id="PTHR47706:SF9">
    <property type="entry name" value="NMRA-LIKE DOMAIN-CONTAINING PROTEIN-RELATED"/>
    <property type="match status" value="1"/>
</dbReference>
<reference evidence="5" key="2">
    <citation type="submission" date="2015-01" db="EMBL/GenBank/DDBJ databases">
        <title>Evolutionary Origins and Diversification of the Mycorrhizal Mutualists.</title>
        <authorList>
            <consortium name="DOE Joint Genome Institute"/>
            <consortium name="Mycorrhizal Genomics Consortium"/>
            <person name="Kohler A."/>
            <person name="Kuo A."/>
            <person name="Nagy L.G."/>
            <person name="Floudas D."/>
            <person name="Copeland A."/>
            <person name="Barry K.W."/>
            <person name="Cichocki N."/>
            <person name="Veneault-Fourrey C."/>
            <person name="LaButti K."/>
            <person name="Lindquist E.A."/>
            <person name="Lipzen A."/>
            <person name="Lundell T."/>
            <person name="Morin E."/>
            <person name="Murat C."/>
            <person name="Riley R."/>
            <person name="Ohm R."/>
            <person name="Sun H."/>
            <person name="Tunlid A."/>
            <person name="Henrissat B."/>
            <person name="Grigoriev I.V."/>
            <person name="Hibbett D.S."/>
            <person name="Martin F."/>
        </authorList>
    </citation>
    <scope>NUCLEOTIDE SEQUENCE [LARGE SCALE GENOMIC DNA]</scope>
    <source>
        <strain evidence="5">Zn</strain>
    </source>
</reference>
<dbReference type="EMBL" id="KN832884">
    <property type="protein sequence ID" value="KIM96505.1"/>
    <property type="molecule type" value="Genomic_DNA"/>
</dbReference>
<evidence type="ECO:0000256" key="1">
    <source>
        <dbReference type="ARBA" id="ARBA00022857"/>
    </source>
</evidence>
<protein>
    <recommendedName>
        <fullName evidence="3">NmrA-like domain-containing protein</fullName>
    </recommendedName>
</protein>
<accession>A0A0C3GK35</accession>
<keyword evidence="1" id="KW-0521">NADP</keyword>
<keyword evidence="2" id="KW-0560">Oxidoreductase</keyword>
<reference evidence="4 5" key="1">
    <citation type="submission" date="2014-04" db="EMBL/GenBank/DDBJ databases">
        <authorList>
            <consortium name="DOE Joint Genome Institute"/>
            <person name="Kuo A."/>
            <person name="Martino E."/>
            <person name="Perotto S."/>
            <person name="Kohler A."/>
            <person name="Nagy L.G."/>
            <person name="Floudas D."/>
            <person name="Copeland A."/>
            <person name="Barry K.W."/>
            <person name="Cichocki N."/>
            <person name="Veneault-Fourrey C."/>
            <person name="LaButti K."/>
            <person name="Lindquist E.A."/>
            <person name="Lipzen A."/>
            <person name="Lundell T."/>
            <person name="Morin E."/>
            <person name="Murat C."/>
            <person name="Sun H."/>
            <person name="Tunlid A."/>
            <person name="Henrissat B."/>
            <person name="Grigoriev I.V."/>
            <person name="Hibbett D.S."/>
            <person name="Martin F."/>
            <person name="Nordberg H.P."/>
            <person name="Cantor M.N."/>
            <person name="Hua S.X."/>
        </authorList>
    </citation>
    <scope>NUCLEOTIDE SEQUENCE [LARGE SCALE GENOMIC DNA]</scope>
    <source>
        <strain evidence="4 5">Zn</strain>
    </source>
</reference>
<dbReference type="InterPro" id="IPR051609">
    <property type="entry name" value="NmrA/Isoflavone_reductase-like"/>
</dbReference>
<dbReference type="InterPro" id="IPR008030">
    <property type="entry name" value="NmrA-like"/>
</dbReference>
<dbReference type="Pfam" id="PF05368">
    <property type="entry name" value="NmrA"/>
    <property type="match status" value="1"/>
</dbReference>
<gene>
    <name evidence="4" type="ORF">OIDMADRAFT_82966</name>
</gene>
<sequence>SLFKKIAIVGGFGDLGKHVTAAILAEGDRFDLTLITRKSGQSHAPVGAKVVELDDYNDSDGLIEVLTGQDVLMSFHNTAAAPGANLSLLSCAIKAGIKRFVPTDYSFDVTHPAAIEQAVPGSPMAGRTDTIESILSAASQGDITYTLFVPAGWLDWGLDNGFLGFDIKARKAKLVDQGANKATACTQPFIAQSVVNMLKQPPSETENKKIPIAEVEYTGLELLKLFEAETGATWEVTNITLPE</sequence>
<evidence type="ECO:0000313" key="4">
    <source>
        <dbReference type="EMBL" id="KIM96505.1"/>
    </source>
</evidence>
<evidence type="ECO:0000256" key="2">
    <source>
        <dbReference type="ARBA" id="ARBA00023002"/>
    </source>
</evidence>
<proteinExistence type="predicted"/>
<dbReference type="InParanoid" id="A0A0C3GK35"/>
<dbReference type="SUPFAM" id="SSF51735">
    <property type="entry name" value="NAD(P)-binding Rossmann-fold domains"/>
    <property type="match status" value="1"/>
</dbReference>
<name>A0A0C3GK35_OIDMZ</name>
<dbReference type="Proteomes" id="UP000054321">
    <property type="component" value="Unassembled WGS sequence"/>
</dbReference>
<feature type="non-terminal residue" evidence="4">
    <location>
        <position position="1"/>
    </location>
</feature>
<dbReference type="GO" id="GO:0016491">
    <property type="term" value="F:oxidoreductase activity"/>
    <property type="evidence" value="ECO:0007669"/>
    <property type="project" value="UniProtKB-KW"/>
</dbReference>
<feature type="non-terminal residue" evidence="4">
    <location>
        <position position="243"/>
    </location>
</feature>
<dbReference type="Gene3D" id="3.90.25.10">
    <property type="entry name" value="UDP-galactose 4-epimerase, domain 1"/>
    <property type="match status" value="1"/>
</dbReference>
<dbReference type="Gene3D" id="3.40.50.720">
    <property type="entry name" value="NAD(P)-binding Rossmann-like Domain"/>
    <property type="match status" value="1"/>
</dbReference>
<dbReference type="InterPro" id="IPR036291">
    <property type="entry name" value="NAD(P)-bd_dom_sf"/>
</dbReference>
<dbReference type="OrthoDB" id="9974981at2759"/>
<keyword evidence="5" id="KW-1185">Reference proteome</keyword>
<dbReference type="AlphaFoldDB" id="A0A0C3GK35"/>
<organism evidence="4 5">
    <name type="scientific">Oidiodendron maius (strain Zn)</name>
    <dbReference type="NCBI Taxonomy" id="913774"/>
    <lineage>
        <taxon>Eukaryota</taxon>
        <taxon>Fungi</taxon>
        <taxon>Dikarya</taxon>
        <taxon>Ascomycota</taxon>
        <taxon>Pezizomycotina</taxon>
        <taxon>Leotiomycetes</taxon>
        <taxon>Leotiomycetes incertae sedis</taxon>
        <taxon>Myxotrichaceae</taxon>
        <taxon>Oidiodendron</taxon>
    </lineage>
</organism>
<evidence type="ECO:0000313" key="5">
    <source>
        <dbReference type="Proteomes" id="UP000054321"/>
    </source>
</evidence>
<dbReference type="HOGENOM" id="CLU_044876_3_0_1"/>
<evidence type="ECO:0000259" key="3">
    <source>
        <dbReference type="Pfam" id="PF05368"/>
    </source>
</evidence>